<evidence type="ECO:0000313" key="2">
    <source>
        <dbReference type="EMBL" id="EHY58837.1"/>
    </source>
</evidence>
<dbReference type="RefSeq" id="XP_009159298.1">
    <property type="nucleotide sequence ID" value="XM_009161050.1"/>
</dbReference>
<evidence type="ECO:0000256" key="1">
    <source>
        <dbReference type="SAM" id="MobiDB-lite"/>
    </source>
</evidence>
<dbReference type="HOGENOM" id="CLU_525827_0_0_1"/>
<name>H6C7K7_EXODN</name>
<reference evidence="2" key="1">
    <citation type="submission" date="2011-07" db="EMBL/GenBank/DDBJ databases">
        <title>The Genome Sequence of Exophiala (Wangiella) dermatitidis NIH/UT8656.</title>
        <authorList>
            <consortium name="The Broad Institute Genome Sequencing Platform"/>
            <person name="Cuomo C."/>
            <person name="Wang Z."/>
            <person name="Hunicke-Smith S."/>
            <person name="Szanislo P.J."/>
            <person name="Earl A."/>
            <person name="Young S.K."/>
            <person name="Zeng Q."/>
            <person name="Gargeya S."/>
            <person name="Fitzgerald M."/>
            <person name="Haas B."/>
            <person name="Abouelleil A."/>
            <person name="Alvarado L."/>
            <person name="Arachchi H.M."/>
            <person name="Berlin A."/>
            <person name="Brown A."/>
            <person name="Chapman S.B."/>
            <person name="Chen Z."/>
            <person name="Dunbar C."/>
            <person name="Freedman E."/>
            <person name="Gearin G."/>
            <person name="Gellesch M."/>
            <person name="Goldberg J."/>
            <person name="Griggs A."/>
            <person name="Gujja S."/>
            <person name="Heiman D."/>
            <person name="Howarth C."/>
            <person name="Larson L."/>
            <person name="Lui A."/>
            <person name="MacDonald P.J.P."/>
            <person name="Montmayeur A."/>
            <person name="Murphy C."/>
            <person name="Neiman D."/>
            <person name="Pearson M."/>
            <person name="Priest M."/>
            <person name="Roberts A."/>
            <person name="Saif S."/>
            <person name="Shea T."/>
            <person name="Shenoy N."/>
            <person name="Sisk P."/>
            <person name="Stolte C."/>
            <person name="Sykes S."/>
            <person name="Wortman J."/>
            <person name="Nusbaum C."/>
            <person name="Birren B."/>
        </authorList>
    </citation>
    <scope>NUCLEOTIDE SEQUENCE</scope>
    <source>
        <strain evidence="2">NIH/UT8656</strain>
    </source>
</reference>
<sequence length="518" mass="59049">MSSSPPPSSSPAPQAPEPHTWLSDQHHATDERQLDVFSNAIQKYEKKYAKVPKSAWSVYSESPNERKREATEIREATLRHERECEAHEKEHERLKEIAKLKKITIRESSEATAAAVQSLKTFLQAYPSTALDFQSAGIDIGSLTREEAEKFLQLLEEGQTTIGRYKTANAELKARNAKLVERNAELEKEPIPTQQLFAASEPSLEVHRVQRDELGYLAMLPFPVTSEDWPVNEIDMVLQVHKRLRDENITPRAEEWLRISITRATNTDRSAREQAAWLFFKGRLQMGAWSHADLQALVIRARTATLESLQVVIAFLYAFMEYKINELVGKVQNLSFDDSLVLLRLLEFLMLHLTPQSSSLSNEVIPLYRVLKPLVETSARDRRIISALVLCLDDLCEYRISSLASCIIQECDTSGEQGLLPDGTNLVVSQGNHVRYLRRCHFTLHTHYWVGYKLRLSPFPEEGEFTYTPVWPYAPETVAMIREQFPDAYARAKETSYNYGPGNTSVTSHINLDFQVSV</sequence>
<feature type="compositionally biased region" description="Pro residues" evidence="1">
    <location>
        <begin position="1"/>
        <end position="16"/>
    </location>
</feature>
<dbReference type="Proteomes" id="UP000007304">
    <property type="component" value="Unassembled WGS sequence"/>
</dbReference>
<dbReference type="InParanoid" id="H6C7K7"/>
<evidence type="ECO:0000313" key="3">
    <source>
        <dbReference type="Proteomes" id="UP000007304"/>
    </source>
</evidence>
<dbReference type="EMBL" id="JH226135">
    <property type="protein sequence ID" value="EHY58837.1"/>
    <property type="molecule type" value="Genomic_DNA"/>
</dbReference>
<dbReference type="VEuPathDB" id="FungiDB:HMPREF1120_06839"/>
<proteinExistence type="predicted"/>
<keyword evidence="3" id="KW-1185">Reference proteome</keyword>
<organism evidence="2 3">
    <name type="scientific">Exophiala dermatitidis (strain ATCC 34100 / CBS 525.76 / NIH/UT8656)</name>
    <name type="common">Black yeast</name>
    <name type="synonym">Wangiella dermatitidis</name>
    <dbReference type="NCBI Taxonomy" id="858893"/>
    <lineage>
        <taxon>Eukaryota</taxon>
        <taxon>Fungi</taxon>
        <taxon>Dikarya</taxon>
        <taxon>Ascomycota</taxon>
        <taxon>Pezizomycotina</taxon>
        <taxon>Eurotiomycetes</taxon>
        <taxon>Chaetothyriomycetidae</taxon>
        <taxon>Chaetothyriales</taxon>
        <taxon>Herpotrichiellaceae</taxon>
        <taxon>Exophiala</taxon>
    </lineage>
</organism>
<gene>
    <name evidence="2" type="ORF">HMPREF1120_06839</name>
</gene>
<dbReference type="AlphaFoldDB" id="H6C7K7"/>
<accession>H6C7K7</accession>
<protein>
    <submittedName>
        <fullName evidence="2">Uncharacterized protein</fullName>
    </submittedName>
</protein>
<feature type="region of interest" description="Disordered" evidence="1">
    <location>
        <begin position="1"/>
        <end position="31"/>
    </location>
</feature>
<dbReference type="GeneID" id="20311478"/>